<proteinExistence type="predicted"/>
<organism evidence="1 2">
    <name type="scientific">Colocasia esculenta</name>
    <name type="common">Wild taro</name>
    <name type="synonym">Arum esculentum</name>
    <dbReference type="NCBI Taxonomy" id="4460"/>
    <lineage>
        <taxon>Eukaryota</taxon>
        <taxon>Viridiplantae</taxon>
        <taxon>Streptophyta</taxon>
        <taxon>Embryophyta</taxon>
        <taxon>Tracheophyta</taxon>
        <taxon>Spermatophyta</taxon>
        <taxon>Magnoliopsida</taxon>
        <taxon>Liliopsida</taxon>
        <taxon>Araceae</taxon>
        <taxon>Aroideae</taxon>
        <taxon>Colocasieae</taxon>
        <taxon>Colocasia</taxon>
    </lineage>
</organism>
<accession>A0A843VWE0</accession>
<evidence type="ECO:0000313" key="1">
    <source>
        <dbReference type="EMBL" id="MQM01662.1"/>
    </source>
</evidence>
<sequence>MGLQVLFRGYCWFGWRRRCDRLVPPAVVLVELCELVLPRGMPQVWWFGWSPQFFGFTCGCGAAVGPYVRDCETER</sequence>
<name>A0A843VWE0_COLES</name>
<keyword evidence="2" id="KW-1185">Reference proteome</keyword>
<dbReference type="Proteomes" id="UP000652761">
    <property type="component" value="Unassembled WGS sequence"/>
</dbReference>
<comment type="caution">
    <text evidence="1">The sequence shown here is derived from an EMBL/GenBank/DDBJ whole genome shotgun (WGS) entry which is preliminary data.</text>
</comment>
<evidence type="ECO:0000313" key="2">
    <source>
        <dbReference type="Proteomes" id="UP000652761"/>
    </source>
</evidence>
<reference evidence="1" key="1">
    <citation type="submission" date="2017-07" db="EMBL/GenBank/DDBJ databases">
        <title>Taro Niue Genome Assembly and Annotation.</title>
        <authorList>
            <person name="Atibalentja N."/>
            <person name="Keating K."/>
            <person name="Fields C.J."/>
        </authorList>
    </citation>
    <scope>NUCLEOTIDE SEQUENCE</scope>
    <source>
        <strain evidence="1">Niue_2</strain>
        <tissue evidence="1">Leaf</tissue>
    </source>
</reference>
<dbReference type="EMBL" id="NMUH01002715">
    <property type="protein sequence ID" value="MQM01662.1"/>
    <property type="molecule type" value="Genomic_DNA"/>
</dbReference>
<gene>
    <name evidence="1" type="ORF">Taro_034424</name>
</gene>
<dbReference type="AlphaFoldDB" id="A0A843VWE0"/>
<protein>
    <submittedName>
        <fullName evidence="1">Uncharacterized protein</fullName>
    </submittedName>
</protein>